<dbReference type="InterPro" id="IPR000073">
    <property type="entry name" value="AB_hydrolase_1"/>
</dbReference>
<dbReference type="SUPFAM" id="SSF53474">
    <property type="entry name" value="alpha/beta-Hydrolases"/>
    <property type="match status" value="1"/>
</dbReference>
<dbReference type="Gene3D" id="3.40.50.1820">
    <property type="entry name" value="alpha/beta hydrolase"/>
    <property type="match status" value="1"/>
</dbReference>
<evidence type="ECO:0000313" key="4">
    <source>
        <dbReference type="Proteomes" id="UP000179113"/>
    </source>
</evidence>
<sequence length="242" mass="27591">MNKQKIATLVLLHGWGSKAHSWHVIKQKLELSGYRCLSVLFPGFDLPQPPEPWGVPEYADYVLSKLEQLQVKPPFTFVGHSFGGRVSIYIAATHPELVDKLILTDSAGVENRRTPKLLLVNTLSKLFKMVDGIQGVNKISRPLRKFIWRFTASPDYSNASPVMREILKKVVTLNLEQYLPNIRAETLVIWGDKDEVTRVRDARILNRGIRGSHLVMIRGAGHNAHITHVYEWLRHAITFLEK</sequence>
<name>A0A1F4WKV5_UNCKA</name>
<dbReference type="GO" id="GO:0016020">
    <property type="term" value="C:membrane"/>
    <property type="evidence" value="ECO:0007669"/>
    <property type="project" value="TreeGrafter"/>
</dbReference>
<evidence type="ECO:0000256" key="1">
    <source>
        <dbReference type="ARBA" id="ARBA00022801"/>
    </source>
</evidence>
<gene>
    <name evidence="3" type="ORF">A2415_01575</name>
</gene>
<proteinExistence type="predicted"/>
<dbReference type="AlphaFoldDB" id="A0A1F4WKV5"/>
<dbReference type="PANTHER" id="PTHR43798:SF31">
    <property type="entry name" value="AB HYDROLASE SUPERFAMILY PROTEIN YCLE"/>
    <property type="match status" value="1"/>
</dbReference>
<feature type="domain" description="AB hydrolase-1" evidence="2">
    <location>
        <begin position="8"/>
        <end position="228"/>
    </location>
</feature>
<accession>A0A1F4WKV5</accession>
<organism evidence="3 4">
    <name type="scientific">candidate division WWE3 bacterium RIFOXYC1_FULL_39_7</name>
    <dbReference type="NCBI Taxonomy" id="1802643"/>
    <lineage>
        <taxon>Bacteria</taxon>
        <taxon>Katanobacteria</taxon>
    </lineage>
</organism>
<dbReference type="EMBL" id="MEWA01000011">
    <property type="protein sequence ID" value="OGC70030.1"/>
    <property type="molecule type" value="Genomic_DNA"/>
</dbReference>
<comment type="caution">
    <text evidence="3">The sequence shown here is derived from an EMBL/GenBank/DDBJ whole genome shotgun (WGS) entry which is preliminary data.</text>
</comment>
<keyword evidence="1" id="KW-0378">Hydrolase</keyword>
<reference evidence="3 4" key="1">
    <citation type="journal article" date="2016" name="Nat. Commun.">
        <title>Thousands of microbial genomes shed light on interconnected biogeochemical processes in an aquifer system.</title>
        <authorList>
            <person name="Anantharaman K."/>
            <person name="Brown C.T."/>
            <person name="Hug L.A."/>
            <person name="Sharon I."/>
            <person name="Castelle C.J."/>
            <person name="Probst A.J."/>
            <person name="Thomas B.C."/>
            <person name="Singh A."/>
            <person name="Wilkins M.J."/>
            <person name="Karaoz U."/>
            <person name="Brodie E.L."/>
            <person name="Williams K.H."/>
            <person name="Hubbard S.S."/>
            <person name="Banfield J.F."/>
        </authorList>
    </citation>
    <scope>NUCLEOTIDE SEQUENCE [LARGE SCALE GENOMIC DNA]</scope>
</reference>
<dbReference type="InterPro" id="IPR050266">
    <property type="entry name" value="AB_hydrolase_sf"/>
</dbReference>
<dbReference type="PANTHER" id="PTHR43798">
    <property type="entry name" value="MONOACYLGLYCEROL LIPASE"/>
    <property type="match status" value="1"/>
</dbReference>
<evidence type="ECO:0000313" key="3">
    <source>
        <dbReference type="EMBL" id="OGC70030.1"/>
    </source>
</evidence>
<dbReference type="InterPro" id="IPR029058">
    <property type="entry name" value="AB_hydrolase_fold"/>
</dbReference>
<evidence type="ECO:0000259" key="2">
    <source>
        <dbReference type="Pfam" id="PF00561"/>
    </source>
</evidence>
<dbReference type="Pfam" id="PF00561">
    <property type="entry name" value="Abhydrolase_1"/>
    <property type="match status" value="1"/>
</dbReference>
<dbReference type="Proteomes" id="UP000179113">
    <property type="component" value="Unassembled WGS sequence"/>
</dbReference>
<dbReference type="GO" id="GO:0016787">
    <property type="term" value="F:hydrolase activity"/>
    <property type="evidence" value="ECO:0007669"/>
    <property type="project" value="UniProtKB-KW"/>
</dbReference>
<protein>
    <recommendedName>
        <fullName evidence="2">AB hydrolase-1 domain-containing protein</fullName>
    </recommendedName>
</protein>
<dbReference type="PRINTS" id="PR00111">
    <property type="entry name" value="ABHYDROLASE"/>
</dbReference>